<dbReference type="PANTHER" id="PTHR43581:SF2">
    <property type="entry name" value="EXCINUCLEASE ATPASE SUBUNIT"/>
    <property type="match status" value="1"/>
</dbReference>
<evidence type="ECO:0000313" key="4">
    <source>
        <dbReference type="Proteomes" id="UP000198740"/>
    </source>
</evidence>
<proteinExistence type="predicted"/>
<dbReference type="SUPFAM" id="SSF52540">
    <property type="entry name" value="P-loop containing nucleoside triphosphate hydrolases"/>
    <property type="match status" value="1"/>
</dbReference>
<dbReference type="AlphaFoldDB" id="A0A1H1AYN3"/>
<dbReference type="Proteomes" id="UP000198740">
    <property type="component" value="Unassembled WGS sequence"/>
</dbReference>
<dbReference type="Pfam" id="PF13175">
    <property type="entry name" value="AAA_15"/>
    <property type="match status" value="1"/>
</dbReference>
<organism evidence="3 5">
    <name type="scientific">Pseudomonas grimontii</name>
    <dbReference type="NCBI Taxonomy" id="129847"/>
    <lineage>
        <taxon>Bacteria</taxon>
        <taxon>Pseudomonadati</taxon>
        <taxon>Pseudomonadota</taxon>
        <taxon>Gammaproteobacteria</taxon>
        <taxon>Pseudomonadales</taxon>
        <taxon>Pseudomonadaceae</taxon>
        <taxon>Pseudomonas</taxon>
    </lineage>
</organism>
<reference evidence="3 5" key="2">
    <citation type="submission" date="2019-06" db="EMBL/GenBank/DDBJ databases">
        <title>Pseudomonas bimorpha sp. nov. isolated from bovine raw milk and skim milk concentrate.</title>
        <authorList>
            <person name="Hofmann K."/>
            <person name="Huptas C."/>
            <person name="Doll E."/>
            <person name="Scherer S."/>
            <person name="Wenning M."/>
        </authorList>
    </citation>
    <scope>NUCLEOTIDE SEQUENCE [LARGE SCALE GENOMIC DNA]</scope>
    <source>
        <strain evidence="3 5">DSM 17515</strain>
    </source>
</reference>
<dbReference type="InterPro" id="IPR041685">
    <property type="entry name" value="AAA_GajA/Old/RecF-like"/>
</dbReference>
<dbReference type="EMBL" id="FNKM01000002">
    <property type="protein sequence ID" value="SDQ44774.1"/>
    <property type="molecule type" value="Genomic_DNA"/>
</dbReference>
<dbReference type="PANTHER" id="PTHR43581">
    <property type="entry name" value="ATP/GTP PHOSPHATASE"/>
    <property type="match status" value="1"/>
</dbReference>
<evidence type="ECO:0000313" key="2">
    <source>
        <dbReference type="EMBL" id="SDQ44774.1"/>
    </source>
</evidence>
<protein>
    <submittedName>
        <fullName evidence="3">ATP-binding protein</fullName>
    </submittedName>
    <submittedName>
        <fullName evidence="2">Predicted ATPase</fullName>
    </submittedName>
</protein>
<keyword evidence="4" id="KW-1185">Reference proteome</keyword>
<keyword evidence="3" id="KW-0067">ATP-binding</keyword>
<dbReference type="Proteomes" id="UP000317267">
    <property type="component" value="Unassembled WGS sequence"/>
</dbReference>
<keyword evidence="3" id="KW-0547">Nucleotide-binding</keyword>
<dbReference type="GO" id="GO:0005524">
    <property type="term" value="F:ATP binding"/>
    <property type="evidence" value="ECO:0007669"/>
    <property type="project" value="UniProtKB-KW"/>
</dbReference>
<dbReference type="EMBL" id="VFES01000011">
    <property type="protein sequence ID" value="TWR64651.1"/>
    <property type="molecule type" value="Genomic_DNA"/>
</dbReference>
<evidence type="ECO:0000259" key="1">
    <source>
        <dbReference type="Pfam" id="PF13175"/>
    </source>
</evidence>
<dbReference type="RefSeq" id="WP_090400377.1">
    <property type="nucleotide sequence ID" value="NZ_FNKM01000002.1"/>
</dbReference>
<name>A0A1H1AYN3_9PSED</name>
<dbReference type="OrthoDB" id="9815944at2"/>
<dbReference type="InterPro" id="IPR027417">
    <property type="entry name" value="P-loop_NTPase"/>
</dbReference>
<accession>A0A1H1AYN3</accession>
<dbReference type="InterPro" id="IPR051396">
    <property type="entry name" value="Bact_Antivir_Def_Nuclease"/>
</dbReference>
<feature type="domain" description="Endonuclease GajA/Old nuclease/RecF-like AAA" evidence="1">
    <location>
        <begin position="197"/>
        <end position="333"/>
    </location>
</feature>
<evidence type="ECO:0000313" key="3">
    <source>
        <dbReference type="EMBL" id="TWR64651.1"/>
    </source>
</evidence>
<sequence>MQEILTVKNFVVIKKAEIELKKINIIIGPQANGKSLLAKLTYFFKSIPAIFIESIRSLDSKRELDAGILSQFESRFPRYSWDGTSFTIQYVAGEFTFVIEGKASKKGKTQLKLSYPESLLKLFNSKKISYKRKREGPQSDDPFMDDWRIMSKYVTGPLQAEYDFFKGQPIFIPASRSFFANLQKNIFTFLASSLEIDLFLKDFGRMYEQSKRFYTDPYLVTRSLPVIERHKDLVESIMSGTYKYEDDQDWLISKGRKINLANASSGQQESLPMLLVLMIWPSLRGSEPNDMYFIEEPEAHLFPTSQSRVVSLLSRIQHDCSSSFFITSHSPYILSAFNNLILAQDTIDLGRISIDEFIKVNGPSQPIKFEDVSAYTIDNGVSNPIADPEYRMIGADMLDGISEHFERVMNTLLSSEAEQ</sequence>
<evidence type="ECO:0000313" key="5">
    <source>
        <dbReference type="Proteomes" id="UP000317267"/>
    </source>
</evidence>
<gene>
    <name evidence="3" type="ORF">FIV39_18120</name>
    <name evidence="2" type="ORF">SAMN04490186_0538</name>
</gene>
<dbReference type="Gene3D" id="3.40.50.300">
    <property type="entry name" value="P-loop containing nucleotide triphosphate hydrolases"/>
    <property type="match status" value="1"/>
</dbReference>
<reference evidence="2 4" key="1">
    <citation type="submission" date="2016-10" db="EMBL/GenBank/DDBJ databases">
        <authorList>
            <person name="Varghese N."/>
            <person name="Submissions S."/>
        </authorList>
    </citation>
    <scope>NUCLEOTIDE SEQUENCE [LARGE SCALE GENOMIC DNA]</scope>
    <source>
        <strain evidence="2 4">BS2976</strain>
    </source>
</reference>
<comment type="caution">
    <text evidence="3">The sequence shown here is derived from an EMBL/GenBank/DDBJ whole genome shotgun (WGS) entry which is preliminary data.</text>
</comment>